<keyword evidence="2" id="KW-1185">Reference proteome</keyword>
<name>A0AAV5DH10_ELECO</name>
<proteinExistence type="predicted"/>
<evidence type="ECO:0000313" key="2">
    <source>
        <dbReference type="Proteomes" id="UP001054889"/>
    </source>
</evidence>
<dbReference type="Proteomes" id="UP001054889">
    <property type="component" value="Unassembled WGS sequence"/>
</dbReference>
<dbReference type="AlphaFoldDB" id="A0AAV5DH10"/>
<sequence>MIGSERAFVALNDTGVTEFRKAHATGVFDLEVVVTGEERYYLAFVQVRERKLRATCPLKLQLASLRTPEVAFQKVNCQLADLEDH</sequence>
<reference evidence="1" key="1">
    <citation type="journal article" date="2018" name="DNA Res.">
        <title>Multiple hybrid de novo genome assembly of finger millet, an orphan allotetraploid crop.</title>
        <authorList>
            <person name="Hatakeyama M."/>
            <person name="Aluri S."/>
            <person name="Balachadran M.T."/>
            <person name="Sivarajan S.R."/>
            <person name="Patrignani A."/>
            <person name="Gruter S."/>
            <person name="Poveda L."/>
            <person name="Shimizu-Inatsugi R."/>
            <person name="Baeten J."/>
            <person name="Francoijs K.J."/>
            <person name="Nataraja K.N."/>
            <person name="Reddy Y.A.N."/>
            <person name="Phadnis S."/>
            <person name="Ravikumar R.L."/>
            <person name="Schlapbach R."/>
            <person name="Sreeman S.M."/>
            <person name="Shimizu K.K."/>
        </authorList>
    </citation>
    <scope>NUCLEOTIDE SEQUENCE</scope>
</reference>
<protein>
    <submittedName>
        <fullName evidence="1">Uncharacterized protein</fullName>
    </submittedName>
</protein>
<gene>
    <name evidence="1" type="primary">ga27736</name>
    <name evidence="1" type="ORF">PR202_ga27736</name>
</gene>
<accession>A0AAV5DH10</accession>
<evidence type="ECO:0000313" key="1">
    <source>
        <dbReference type="EMBL" id="GJN09706.1"/>
    </source>
</evidence>
<comment type="caution">
    <text evidence="1">The sequence shown here is derived from an EMBL/GenBank/DDBJ whole genome shotgun (WGS) entry which is preliminary data.</text>
</comment>
<reference evidence="1" key="2">
    <citation type="submission" date="2021-12" db="EMBL/GenBank/DDBJ databases">
        <title>Resequencing data analysis of finger millet.</title>
        <authorList>
            <person name="Hatakeyama M."/>
            <person name="Aluri S."/>
            <person name="Balachadran M.T."/>
            <person name="Sivarajan S.R."/>
            <person name="Poveda L."/>
            <person name="Shimizu-Inatsugi R."/>
            <person name="Schlapbach R."/>
            <person name="Sreeman S.M."/>
            <person name="Shimizu K.K."/>
        </authorList>
    </citation>
    <scope>NUCLEOTIDE SEQUENCE</scope>
</reference>
<organism evidence="1 2">
    <name type="scientific">Eleusine coracana subsp. coracana</name>
    <dbReference type="NCBI Taxonomy" id="191504"/>
    <lineage>
        <taxon>Eukaryota</taxon>
        <taxon>Viridiplantae</taxon>
        <taxon>Streptophyta</taxon>
        <taxon>Embryophyta</taxon>
        <taxon>Tracheophyta</taxon>
        <taxon>Spermatophyta</taxon>
        <taxon>Magnoliopsida</taxon>
        <taxon>Liliopsida</taxon>
        <taxon>Poales</taxon>
        <taxon>Poaceae</taxon>
        <taxon>PACMAD clade</taxon>
        <taxon>Chloridoideae</taxon>
        <taxon>Cynodonteae</taxon>
        <taxon>Eleusininae</taxon>
        <taxon>Eleusine</taxon>
    </lineage>
</organism>
<dbReference type="EMBL" id="BQKI01000016">
    <property type="protein sequence ID" value="GJN09706.1"/>
    <property type="molecule type" value="Genomic_DNA"/>
</dbReference>